<proteinExistence type="predicted"/>
<gene>
    <name evidence="1" type="primary">ORF169854</name>
</gene>
<sequence length="73" mass="8077">MHILQHLLDETEHLWVCNDIGSVNNNQPENQQKTFIDNGLDLICSIISFACMLSGPTRGAKNSNAAINKACHK</sequence>
<accession>A0A0B7B7E4</accession>
<protein>
    <submittedName>
        <fullName evidence="1">Uncharacterized protein</fullName>
    </submittedName>
</protein>
<name>A0A0B7B7E4_9EUPU</name>
<dbReference type="AlphaFoldDB" id="A0A0B7B7E4"/>
<evidence type="ECO:0000313" key="1">
    <source>
        <dbReference type="EMBL" id="CEK89264.1"/>
    </source>
</evidence>
<feature type="non-terminal residue" evidence="1">
    <location>
        <position position="73"/>
    </location>
</feature>
<organism evidence="1">
    <name type="scientific">Arion vulgaris</name>
    <dbReference type="NCBI Taxonomy" id="1028688"/>
    <lineage>
        <taxon>Eukaryota</taxon>
        <taxon>Metazoa</taxon>
        <taxon>Spiralia</taxon>
        <taxon>Lophotrochozoa</taxon>
        <taxon>Mollusca</taxon>
        <taxon>Gastropoda</taxon>
        <taxon>Heterobranchia</taxon>
        <taxon>Euthyneura</taxon>
        <taxon>Panpulmonata</taxon>
        <taxon>Eupulmonata</taxon>
        <taxon>Stylommatophora</taxon>
        <taxon>Helicina</taxon>
        <taxon>Arionoidea</taxon>
        <taxon>Arionidae</taxon>
        <taxon>Arion</taxon>
    </lineage>
</organism>
<dbReference type="EMBL" id="HACG01042399">
    <property type="protein sequence ID" value="CEK89264.1"/>
    <property type="molecule type" value="Transcribed_RNA"/>
</dbReference>
<reference evidence="1" key="1">
    <citation type="submission" date="2014-12" db="EMBL/GenBank/DDBJ databases">
        <title>Insight into the proteome of Arion vulgaris.</title>
        <authorList>
            <person name="Aradska J."/>
            <person name="Bulat T."/>
            <person name="Smidak R."/>
            <person name="Sarate P."/>
            <person name="Gangsoo J."/>
            <person name="Sialana F."/>
            <person name="Bilban M."/>
            <person name="Lubec G."/>
        </authorList>
    </citation>
    <scope>NUCLEOTIDE SEQUENCE</scope>
    <source>
        <tissue evidence="1">Skin</tissue>
    </source>
</reference>